<comment type="caution">
    <text evidence="17">The sequence shown here is derived from an EMBL/GenBank/DDBJ whole genome shotgun (WGS) entry which is preliminary data.</text>
</comment>
<dbReference type="InterPro" id="IPR015864">
    <property type="entry name" value="FAD_synthase"/>
</dbReference>
<keyword evidence="12" id="KW-0511">Multifunctional enzyme</keyword>
<keyword evidence="4 15" id="KW-0285">Flavoprotein</keyword>
<dbReference type="NCBIfam" id="TIGR00083">
    <property type="entry name" value="ribF"/>
    <property type="match status" value="1"/>
</dbReference>
<dbReference type="UniPathway" id="UPA00277">
    <property type="reaction ID" value="UER00407"/>
</dbReference>
<dbReference type="Gene3D" id="2.40.30.30">
    <property type="entry name" value="Riboflavin kinase-like"/>
    <property type="match status" value="1"/>
</dbReference>
<dbReference type="InterPro" id="IPR015865">
    <property type="entry name" value="Riboflavin_kinase_bac/euk"/>
</dbReference>
<comment type="catalytic activity">
    <reaction evidence="14 15">
        <text>FMN + ATP + H(+) = FAD + diphosphate</text>
        <dbReference type="Rhea" id="RHEA:17237"/>
        <dbReference type="ChEBI" id="CHEBI:15378"/>
        <dbReference type="ChEBI" id="CHEBI:30616"/>
        <dbReference type="ChEBI" id="CHEBI:33019"/>
        <dbReference type="ChEBI" id="CHEBI:57692"/>
        <dbReference type="ChEBI" id="CHEBI:58210"/>
        <dbReference type="EC" id="2.7.7.2"/>
    </reaction>
</comment>
<keyword evidence="6 15" id="KW-0808">Transferase</keyword>
<dbReference type="NCBIfam" id="NF004159">
    <property type="entry name" value="PRK05627.1-2"/>
    <property type="match status" value="1"/>
</dbReference>
<feature type="domain" description="Riboflavin kinase" evidence="16">
    <location>
        <begin position="180"/>
        <end position="305"/>
    </location>
</feature>
<gene>
    <name evidence="17" type="ORF">EDC63_10333</name>
</gene>
<dbReference type="GO" id="GO:0003919">
    <property type="term" value="F:FMN adenylyltransferase activity"/>
    <property type="evidence" value="ECO:0007669"/>
    <property type="project" value="UniProtKB-UniRule"/>
</dbReference>
<keyword evidence="8 15" id="KW-0547">Nucleotide-binding</keyword>
<keyword evidence="18" id="KW-1185">Reference proteome</keyword>
<evidence type="ECO:0000256" key="6">
    <source>
        <dbReference type="ARBA" id="ARBA00022679"/>
    </source>
</evidence>
<evidence type="ECO:0000259" key="16">
    <source>
        <dbReference type="SMART" id="SM00904"/>
    </source>
</evidence>
<dbReference type="EC" id="2.7.1.26" evidence="15"/>
<evidence type="ECO:0000256" key="14">
    <source>
        <dbReference type="ARBA" id="ARBA00049494"/>
    </source>
</evidence>
<dbReference type="GO" id="GO:0008531">
    <property type="term" value="F:riboflavin kinase activity"/>
    <property type="evidence" value="ECO:0007669"/>
    <property type="project" value="UniProtKB-UniRule"/>
</dbReference>
<dbReference type="UniPathway" id="UPA00276">
    <property type="reaction ID" value="UER00406"/>
</dbReference>
<reference evidence="17 18" key="1">
    <citation type="submission" date="2019-03" db="EMBL/GenBank/DDBJ databases">
        <title>Genomic Encyclopedia of Type Strains, Phase IV (KMG-IV): sequencing the most valuable type-strain genomes for metagenomic binning, comparative biology and taxonomic classification.</title>
        <authorList>
            <person name="Goeker M."/>
        </authorList>
    </citation>
    <scope>NUCLEOTIDE SEQUENCE [LARGE SCALE GENOMIC DNA]</scope>
    <source>
        <strain evidence="17 18">DSM 100309</strain>
    </source>
</reference>
<evidence type="ECO:0000256" key="12">
    <source>
        <dbReference type="ARBA" id="ARBA00023268"/>
    </source>
</evidence>
<proteinExistence type="inferred from homology"/>
<protein>
    <recommendedName>
        <fullName evidence="15">Riboflavin biosynthesis protein</fullName>
    </recommendedName>
    <domain>
        <recommendedName>
            <fullName evidence="15">Riboflavin kinase</fullName>
            <ecNumber evidence="15">2.7.1.26</ecNumber>
        </recommendedName>
        <alternativeName>
            <fullName evidence="15">Flavokinase</fullName>
        </alternativeName>
    </domain>
    <domain>
        <recommendedName>
            <fullName evidence="15">FMN adenylyltransferase</fullName>
            <ecNumber evidence="15">2.7.7.2</ecNumber>
        </recommendedName>
        <alternativeName>
            <fullName evidence="15">FAD pyrophosphorylase</fullName>
        </alternativeName>
        <alternativeName>
            <fullName evidence="15">FAD synthase</fullName>
        </alternativeName>
    </domain>
</protein>
<dbReference type="GO" id="GO:0009231">
    <property type="term" value="P:riboflavin biosynthetic process"/>
    <property type="evidence" value="ECO:0007669"/>
    <property type="project" value="InterPro"/>
</dbReference>
<dbReference type="OrthoDB" id="9803667at2"/>
<comment type="pathway">
    <text evidence="2 15">Cofactor biosynthesis; FAD biosynthesis; FAD from FMN: step 1/1.</text>
</comment>
<dbReference type="EMBL" id="SMCO01000003">
    <property type="protein sequence ID" value="TCV88962.1"/>
    <property type="molecule type" value="Genomic_DNA"/>
</dbReference>
<name>A0A4R3YB15_9PROT</name>
<dbReference type="PANTHER" id="PTHR22749:SF6">
    <property type="entry name" value="RIBOFLAVIN KINASE"/>
    <property type="match status" value="1"/>
</dbReference>
<dbReference type="AlphaFoldDB" id="A0A4R3YB15"/>
<sequence>MKVFHGIPENNLPAAVTIGNFDGVHGGHQAILKLLVEKANALALVPCVLTFEPHPREFFTPDQAPARLTNLREKMELLSQFGIERAHICRFTRQFSQLSAQDFIERILVKGLKAKWVLVGDDFRFGAKRAGDFAMLQEAGKEYGFEVVAMHSVLQEGLRVSSTAVREALASGDLLLSRKLLGRPYSVSGRVEHGDKLGKQIGFPTANIQLKHNKAPLGGIFAVELCGLQEGNLKGVASLGVRPTVKQNGKPTLEVHLFDFNRQIYGEHVRVDFLHKLRDEEKYPDLDSLIAQIGRDVENAKSFFNCRDTKE</sequence>
<comment type="pathway">
    <text evidence="3 15">Cofactor biosynthesis; FMN biosynthesis; FMN from riboflavin (ATP route): step 1/1.</text>
</comment>
<dbReference type="InterPro" id="IPR023465">
    <property type="entry name" value="Riboflavin_kinase_dom_sf"/>
</dbReference>
<keyword evidence="10 15" id="KW-0274">FAD</keyword>
<comment type="similarity">
    <text evidence="15">Belongs to the ribF family.</text>
</comment>
<dbReference type="FunFam" id="3.40.50.620:FF:000021">
    <property type="entry name" value="Riboflavin biosynthesis protein"/>
    <property type="match status" value="1"/>
</dbReference>
<dbReference type="Pfam" id="PF06574">
    <property type="entry name" value="FAD_syn"/>
    <property type="match status" value="1"/>
</dbReference>
<dbReference type="GO" id="GO:0005524">
    <property type="term" value="F:ATP binding"/>
    <property type="evidence" value="ECO:0007669"/>
    <property type="project" value="UniProtKB-UniRule"/>
</dbReference>
<accession>A0A4R3YB15</accession>
<evidence type="ECO:0000256" key="3">
    <source>
        <dbReference type="ARBA" id="ARBA00005201"/>
    </source>
</evidence>
<comment type="catalytic activity">
    <reaction evidence="13 15">
        <text>riboflavin + ATP = FMN + ADP + H(+)</text>
        <dbReference type="Rhea" id="RHEA:14357"/>
        <dbReference type="ChEBI" id="CHEBI:15378"/>
        <dbReference type="ChEBI" id="CHEBI:30616"/>
        <dbReference type="ChEBI" id="CHEBI:57986"/>
        <dbReference type="ChEBI" id="CHEBI:58210"/>
        <dbReference type="ChEBI" id="CHEBI:456216"/>
        <dbReference type="EC" id="2.7.1.26"/>
    </reaction>
</comment>
<evidence type="ECO:0000256" key="4">
    <source>
        <dbReference type="ARBA" id="ARBA00022630"/>
    </source>
</evidence>
<dbReference type="InterPro" id="IPR023468">
    <property type="entry name" value="Riboflavin_kinase"/>
</dbReference>
<keyword evidence="9 15" id="KW-0418">Kinase</keyword>
<dbReference type="InterPro" id="IPR002606">
    <property type="entry name" value="Riboflavin_kinase_bac"/>
</dbReference>
<dbReference type="RefSeq" id="WP_124945997.1">
    <property type="nucleotide sequence ID" value="NZ_BHVT01000020.1"/>
</dbReference>
<evidence type="ECO:0000313" key="18">
    <source>
        <dbReference type="Proteomes" id="UP000295367"/>
    </source>
</evidence>
<evidence type="ECO:0000256" key="15">
    <source>
        <dbReference type="PIRNR" id="PIRNR004491"/>
    </source>
</evidence>
<dbReference type="InterPro" id="IPR014729">
    <property type="entry name" value="Rossmann-like_a/b/a_fold"/>
</dbReference>
<evidence type="ECO:0000256" key="5">
    <source>
        <dbReference type="ARBA" id="ARBA00022643"/>
    </source>
</evidence>
<evidence type="ECO:0000256" key="9">
    <source>
        <dbReference type="ARBA" id="ARBA00022777"/>
    </source>
</evidence>
<evidence type="ECO:0000256" key="11">
    <source>
        <dbReference type="ARBA" id="ARBA00022840"/>
    </source>
</evidence>
<dbReference type="Proteomes" id="UP000295367">
    <property type="component" value="Unassembled WGS sequence"/>
</dbReference>
<evidence type="ECO:0000256" key="10">
    <source>
        <dbReference type="ARBA" id="ARBA00022827"/>
    </source>
</evidence>
<dbReference type="SMART" id="SM00904">
    <property type="entry name" value="Flavokinase"/>
    <property type="match status" value="1"/>
</dbReference>
<evidence type="ECO:0000256" key="8">
    <source>
        <dbReference type="ARBA" id="ARBA00022741"/>
    </source>
</evidence>
<comment type="function">
    <text evidence="1">Catalyzes the phosphorylation of riboflavin to FMN followed by the adenylation of FMN to FAD.</text>
</comment>
<dbReference type="CDD" id="cd02064">
    <property type="entry name" value="FAD_synthetase_N"/>
    <property type="match status" value="1"/>
</dbReference>
<dbReference type="PANTHER" id="PTHR22749">
    <property type="entry name" value="RIBOFLAVIN KINASE/FMN ADENYLYLTRANSFERASE"/>
    <property type="match status" value="1"/>
</dbReference>
<keyword evidence="5 15" id="KW-0288">FMN</keyword>
<evidence type="ECO:0000256" key="7">
    <source>
        <dbReference type="ARBA" id="ARBA00022695"/>
    </source>
</evidence>
<keyword evidence="7 15" id="KW-0548">Nucleotidyltransferase</keyword>
<keyword evidence="11 15" id="KW-0067">ATP-binding</keyword>
<evidence type="ECO:0000256" key="13">
    <source>
        <dbReference type="ARBA" id="ARBA00047880"/>
    </source>
</evidence>
<dbReference type="SUPFAM" id="SSF52374">
    <property type="entry name" value="Nucleotidylyl transferase"/>
    <property type="match status" value="1"/>
</dbReference>
<dbReference type="NCBIfam" id="NF004160">
    <property type="entry name" value="PRK05627.1-3"/>
    <property type="match status" value="1"/>
</dbReference>
<dbReference type="Gene3D" id="3.40.50.620">
    <property type="entry name" value="HUPs"/>
    <property type="match status" value="1"/>
</dbReference>
<dbReference type="Pfam" id="PF01687">
    <property type="entry name" value="Flavokinase"/>
    <property type="match status" value="1"/>
</dbReference>
<dbReference type="GO" id="GO:0009398">
    <property type="term" value="P:FMN biosynthetic process"/>
    <property type="evidence" value="ECO:0007669"/>
    <property type="project" value="UniProtKB-UniRule"/>
</dbReference>
<evidence type="ECO:0000256" key="2">
    <source>
        <dbReference type="ARBA" id="ARBA00004726"/>
    </source>
</evidence>
<dbReference type="NCBIfam" id="NF004162">
    <property type="entry name" value="PRK05627.1-5"/>
    <property type="match status" value="1"/>
</dbReference>
<evidence type="ECO:0000256" key="1">
    <source>
        <dbReference type="ARBA" id="ARBA00002121"/>
    </source>
</evidence>
<dbReference type="NCBIfam" id="NF004163">
    <property type="entry name" value="PRK05627.1-6"/>
    <property type="match status" value="1"/>
</dbReference>
<dbReference type="SUPFAM" id="SSF82114">
    <property type="entry name" value="Riboflavin kinase-like"/>
    <property type="match status" value="1"/>
</dbReference>
<dbReference type="EC" id="2.7.7.2" evidence="15"/>
<dbReference type="GO" id="GO:0006747">
    <property type="term" value="P:FAD biosynthetic process"/>
    <property type="evidence" value="ECO:0007669"/>
    <property type="project" value="UniProtKB-UniRule"/>
</dbReference>
<dbReference type="PIRSF" id="PIRSF004491">
    <property type="entry name" value="FAD_Synth"/>
    <property type="match status" value="1"/>
</dbReference>
<evidence type="ECO:0000313" key="17">
    <source>
        <dbReference type="EMBL" id="TCV88962.1"/>
    </source>
</evidence>
<organism evidence="17 18">
    <name type="scientific">Sulfurirhabdus autotrophica</name>
    <dbReference type="NCBI Taxonomy" id="1706046"/>
    <lineage>
        <taxon>Bacteria</taxon>
        <taxon>Pseudomonadati</taxon>
        <taxon>Pseudomonadota</taxon>
        <taxon>Betaproteobacteria</taxon>
        <taxon>Nitrosomonadales</taxon>
        <taxon>Sulfuricellaceae</taxon>
        <taxon>Sulfurirhabdus</taxon>
    </lineage>
</organism>